<dbReference type="OrthoDB" id="3563695at2759"/>
<evidence type="ECO:0000256" key="1">
    <source>
        <dbReference type="SAM" id="SignalP"/>
    </source>
</evidence>
<keyword evidence="1" id="KW-0732">Signal</keyword>
<keyword evidence="3" id="KW-1185">Reference proteome</keyword>
<organism evidence="2 3">
    <name type="scientific">Curvularia kusanoi</name>
    <name type="common">Cochliobolus kusanoi</name>
    <dbReference type="NCBI Taxonomy" id="90978"/>
    <lineage>
        <taxon>Eukaryota</taxon>
        <taxon>Fungi</taxon>
        <taxon>Dikarya</taxon>
        <taxon>Ascomycota</taxon>
        <taxon>Pezizomycotina</taxon>
        <taxon>Dothideomycetes</taxon>
        <taxon>Pleosporomycetidae</taxon>
        <taxon>Pleosporales</taxon>
        <taxon>Pleosporineae</taxon>
        <taxon>Pleosporaceae</taxon>
        <taxon>Curvularia</taxon>
    </lineage>
</organism>
<dbReference type="AlphaFoldDB" id="A0A9P4W617"/>
<comment type="caution">
    <text evidence="2">The sequence shown here is derived from an EMBL/GenBank/DDBJ whole genome shotgun (WGS) entry which is preliminary data.</text>
</comment>
<evidence type="ECO:0000313" key="3">
    <source>
        <dbReference type="Proteomes" id="UP000801428"/>
    </source>
</evidence>
<feature type="chain" id="PRO_5040389937" evidence="1">
    <location>
        <begin position="23"/>
        <end position="129"/>
    </location>
</feature>
<gene>
    <name evidence="2" type="ORF">E8E13_000009</name>
</gene>
<name>A0A9P4W617_CURKU</name>
<dbReference type="Proteomes" id="UP000801428">
    <property type="component" value="Unassembled WGS sequence"/>
</dbReference>
<proteinExistence type="predicted"/>
<sequence>MPSLHQTLLLLTISTLSLPIQTIQTPSPTPPPSPLNPLPTACNADNCLRALRRNAPSAIPFCSTYTTSPVPSTSLTPTIPNWAANCQNNPTRVTTPLIPVYGPTDNTNYTLFSSATNIRSRPETWEEAL</sequence>
<dbReference type="EMBL" id="SWKU01000047">
    <property type="protein sequence ID" value="KAF2993790.1"/>
    <property type="molecule type" value="Genomic_DNA"/>
</dbReference>
<feature type="non-terminal residue" evidence="2">
    <location>
        <position position="1"/>
    </location>
</feature>
<protein>
    <submittedName>
        <fullName evidence="2">Uncharacterized protein</fullName>
    </submittedName>
</protein>
<accession>A0A9P4W617</accession>
<feature type="signal peptide" evidence="1">
    <location>
        <begin position="1"/>
        <end position="22"/>
    </location>
</feature>
<reference evidence="2" key="1">
    <citation type="submission" date="2019-04" db="EMBL/GenBank/DDBJ databases">
        <title>Sequencing of skin fungus with MAO and IRED activity.</title>
        <authorList>
            <person name="Marsaioli A.J."/>
            <person name="Bonatto J.M.C."/>
            <person name="Reis Junior O."/>
        </authorList>
    </citation>
    <scope>NUCLEOTIDE SEQUENCE</scope>
    <source>
        <strain evidence="2">30M1</strain>
    </source>
</reference>
<evidence type="ECO:0000313" key="2">
    <source>
        <dbReference type="EMBL" id="KAF2993790.1"/>
    </source>
</evidence>